<protein>
    <recommendedName>
        <fullName evidence="4">HTH OST-type domain-containing protein</fullName>
    </recommendedName>
</protein>
<evidence type="ECO:0000313" key="6">
    <source>
        <dbReference type="Proteomes" id="UP001168990"/>
    </source>
</evidence>
<sequence length="1667" mass="188267">MATMKYLKDEGDCDNDDDEIEGLNEKLLELLKTPQNSKCRNADYVRTLSGNYSDTDVDDPLDIHCCSASPASCHYNKCDYTFLNHGSPANLNALPHYLLPIGVFWDIENCPVPRGKSAAAVTQVIREKFFSGYREAEFIVVCDVYKENKQVIQELNDAQVNLIHVAATYKNAADEKLKQSIRRFSDIHGTPAAIILISSDINFAADMSDLRHRRKMHVILLHNENSSDALILCANEHYNFMELMESLPNRTATKASETYDLLISNLPKDKGLTSIKRRLKQLSDNCGGRVIGINSNAAIIRFALQESADRAQKRMDGEFVFDTKIIVRSVKDKKNPINEVKNTNSNTTVKLGSEVGITANSPIQMYNTNSAFAGVRSLPGTPHCHSSSPVVGAFAGWNGIHCSSIPHSGVVPPTSSMFMGRQYPFNNSDLIYNRVGPEMSRQSPLVWSVSGGQQFGRYWEDAYKYDRSKNYRKRTQCPLVREGSTASSENCTPEGMRRIRGAHSSVNHPRDKINVSRQTFSASPMPNNYSVNNFISANAFRRRSTSPMYISQNRDAGQWSGQSQYLSYSGRNIKTPSPYLNTNPSVQINQQTGRCSPYQQNDVPNDEVEHFFNPISSRGCANAAGVSGGYMPIELQVMNLDQNIQPKEMKRILYSMFMEHVMLLHVSIFMQSDGNYAASVKVSSLQDAQYAISQLHRRKIGHKRILISYAHTGGPNPQLVRSQIVMLLQEVPGHRLPLFKFREMYESRFMISVSVSELYKMKDVCIITEDPGGRMVSLNPDHRNTPSPGFGSESQDGLLELPYCIVHTQKPWSDKGWAEQEVGLLPNVMMSLKVLGGRILQLLTTHNGSLPLPTLPNCYEAEFKVPLVINENGVPLEHLISCLASVELKQGVGSVKFLTWMSDTSRDEHHDESKCVSPALASQLALFSRELVDLLKTAPHCQIPFNRFIPAYHHHFGRQCRVADYGFTKLIDLLEALTNTVQVMGEGNNRVVTLSHRAQIRRFTSDLLRVLKAQASKQITLSEFPTVYTRVIGKRSKSWDVVNYGVCEINDILSEVSENTVVVTNVNDDEKIIAIPKREQTEEEIERTKQFAVEVVELLRHAPQCTMQFNKFVPSYHHHFGHQCRVSDYGFTKLIELFEAIPHIIKIEDVPGGERRISLTEPESLGVLGEQISKLVVKSQNRIPLSNIAQSYLSEFGSMLRPESYSCNSIEQLIEKLYDSVKIVESSYGPVVTLIDKSHLQQLALRCRRILMDQSQQCLPTEEFKRIYHQYYGCHFDENIFKLELSNIIEFLIIKNIEYVKLADFQRLACDIYRVLMKYGGKINLQQFENAYINVIGSECNYLQYHCPTMLALLQTLSCTVVIKETRQKKKIIFLNKKLASVGIPLAPTVASPPRTRDLSDESFQSISSRTNVFNASNSDKWMEKNLSSQWNTEHAADIWNKKEHHWTALTDSENLESKWPVTDNNNEFHLKSLLHRSEQKEDTLPTKPFNSDFTDHEHNSSNENKWESSVWKTPPRYAAHMNSTNIDVPPIILPTWNQLEQNDDVSNLMSPIRNLLPAVANPLKLRTSPFFTMNNHVVAPHPSELPLPSLSLASKCSGIHKVEKKSEEKADSRLLGNSIEVHSPTNSDNYTLSESDISDILSTTPSKRLFGGKRRLAATFDQPIDS</sequence>
<name>A0AA39FHQ6_9HYME</name>
<proteinExistence type="predicted"/>
<dbReference type="GO" id="GO:0010468">
    <property type="term" value="P:regulation of gene expression"/>
    <property type="evidence" value="ECO:0007669"/>
    <property type="project" value="InterPro"/>
</dbReference>
<dbReference type="PANTHER" id="PTHR14379">
    <property type="entry name" value="LIMKAIN B LKAP"/>
    <property type="match status" value="1"/>
</dbReference>
<feature type="domain" description="HTH OST-type" evidence="4">
    <location>
        <begin position="923"/>
        <end position="997"/>
    </location>
</feature>
<feature type="domain" description="HTH OST-type" evidence="4">
    <location>
        <begin position="1087"/>
        <end position="1161"/>
    </location>
</feature>
<feature type="region of interest" description="Disordered" evidence="3">
    <location>
        <begin position="1477"/>
        <end position="1508"/>
    </location>
</feature>
<dbReference type="EMBL" id="JAQQBS010000004">
    <property type="protein sequence ID" value="KAK0169799.1"/>
    <property type="molecule type" value="Genomic_DNA"/>
</dbReference>
<evidence type="ECO:0000256" key="1">
    <source>
        <dbReference type="ARBA" id="ARBA00022737"/>
    </source>
</evidence>
<dbReference type="GO" id="GO:0005777">
    <property type="term" value="C:peroxisome"/>
    <property type="evidence" value="ECO:0007669"/>
    <property type="project" value="InterPro"/>
</dbReference>
<dbReference type="Pfam" id="PF12872">
    <property type="entry name" value="OST-HTH"/>
    <property type="match status" value="4"/>
</dbReference>
<dbReference type="CDD" id="cd09981">
    <property type="entry name" value="LOTUS_5_Limkain_b1"/>
    <property type="match status" value="1"/>
</dbReference>
<dbReference type="Gene3D" id="3.30.70.330">
    <property type="match status" value="2"/>
</dbReference>
<dbReference type="InterPro" id="IPR041966">
    <property type="entry name" value="LOTUS-like"/>
</dbReference>
<evidence type="ECO:0000256" key="2">
    <source>
        <dbReference type="ARBA" id="ARBA00022884"/>
    </source>
</evidence>
<dbReference type="Pfam" id="PF19687">
    <property type="entry name" value="MARF1_LOTUS"/>
    <property type="match status" value="1"/>
</dbReference>
<dbReference type="InterPro" id="IPR034191">
    <property type="entry name" value="MARF1_RRM2"/>
</dbReference>
<gene>
    <name evidence="5" type="ORF">PV328_010440</name>
</gene>
<accession>A0AA39FHQ6</accession>
<dbReference type="InterPro" id="IPR034189">
    <property type="entry name" value="MARF1_RRM1"/>
</dbReference>
<evidence type="ECO:0000259" key="4">
    <source>
        <dbReference type="PROSITE" id="PS51644"/>
    </source>
</evidence>
<dbReference type="InterPro" id="IPR021139">
    <property type="entry name" value="NYN"/>
</dbReference>
<dbReference type="Gene3D" id="3.30.420.610">
    <property type="entry name" value="LOTUS domain-like"/>
    <property type="match status" value="4"/>
</dbReference>
<dbReference type="InterPro" id="IPR012677">
    <property type="entry name" value="Nucleotide-bd_a/b_plait_sf"/>
</dbReference>
<dbReference type="GO" id="GO:1905762">
    <property type="term" value="F:CCR4-NOT complex binding"/>
    <property type="evidence" value="ECO:0007669"/>
    <property type="project" value="TreeGrafter"/>
</dbReference>
<dbReference type="InterPro" id="IPR035979">
    <property type="entry name" value="RBD_domain_sf"/>
</dbReference>
<dbReference type="CDD" id="cd12256">
    <property type="entry name" value="RRM2_LKAP"/>
    <property type="match status" value="1"/>
</dbReference>
<dbReference type="SUPFAM" id="SSF54928">
    <property type="entry name" value="RNA-binding domain, RBD"/>
    <property type="match status" value="2"/>
</dbReference>
<dbReference type="GO" id="GO:0004540">
    <property type="term" value="F:RNA nuclease activity"/>
    <property type="evidence" value="ECO:0007669"/>
    <property type="project" value="InterPro"/>
</dbReference>
<keyword evidence="1" id="KW-0677">Repeat</keyword>
<dbReference type="InterPro" id="IPR045602">
    <property type="entry name" value="MARF1_LOTUS"/>
</dbReference>
<feature type="domain" description="HTH OST-type" evidence="4">
    <location>
        <begin position="1164"/>
        <end position="1238"/>
    </location>
</feature>
<dbReference type="InterPro" id="IPR025605">
    <property type="entry name" value="OST-HTH/LOTUS_dom"/>
</dbReference>
<dbReference type="InterPro" id="IPR024768">
    <property type="entry name" value="Marf1"/>
</dbReference>
<reference evidence="5" key="2">
    <citation type="submission" date="2023-03" db="EMBL/GenBank/DDBJ databases">
        <authorList>
            <person name="Inwood S.N."/>
            <person name="Skelly J.G."/>
            <person name="Guhlin J."/>
            <person name="Harrop T.W.R."/>
            <person name="Goldson S.G."/>
            <person name="Dearden P.K."/>
        </authorList>
    </citation>
    <scope>NUCLEOTIDE SEQUENCE</scope>
    <source>
        <strain evidence="5">Irish</strain>
        <tissue evidence="5">Whole body</tissue>
    </source>
</reference>
<evidence type="ECO:0000256" key="3">
    <source>
        <dbReference type="SAM" id="MobiDB-lite"/>
    </source>
</evidence>
<dbReference type="CDD" id="cd10910">
    <property type="entry name" value="PIN_limkain_b1_N_like"/>
    <property type="match status" value="1"/>
</dbReference>
<dbReference type="Pfam" id="PF11608">
    <property type="entry name" value="RRM_MARF1"/>
    <property type="match status" value="1"/>
</dbReference>
<feature type="compositionally biased region" description="Basic and acidic residues" evidence="3">
    <location>
        <begin position="1604"/>
        <end position="1613"/>
    </location>
</feature>
<dbReference type="CDD" id="cd09979">
    <property type="entry name" value="LOTUS_3_Limkain_b1"/>
    <property type="match status" value="1"/>
</dbReference>
<feature type="domain" description="HTH OST-type" evidence="4">
    <location>
        <begin position="1304"/>
        <end position="1377"/>
    </location>
</feature>
<dbReference type="Proteomes" id="UP001168990">
    <property type="component" value="Unassembled WGS sequence"/>
</dbReference>
<comment type="caution">
    <text evidence="5">The sequence shown here is derived from an EMBL/GenBank/DDBJ whole genome shotgun (WGS) entry which is preliminary data.</text>
</comment>
<dbReference type="PROSITE" id="PS51644">
    <property type="entry name" value="HTH_OST"/>
    <property type="match status" value="5"/>
</dbReference>
<organism evidence="5 6">
    <name type="scientific">Microctonus aethiopoides</name>
    <dbReference type="NCBI Taxonomy" id="144406"/>
    <lineage>
        <taxon>Eukaryota</taxon>
        <taxon>Metazoa</taxon>
        <taxon>Ecdysozoa</taxon>
        <taxon>Arthropoda</taxon>
        <taxon>Hexapoda</taxon>
        <taxon>Insecta</taxon>
        <taxon>Pterygota</taxon>
        <taxon>Neoptera</taxon>
        <taxon>Endopterygota</taxon>
        <taxon>Hymenoptera</taxon>
        <taxon>Apocrita</taxon>
        <taxon>Ichneumonoidea</taxon>
        <taxon>Braconidae</taxon>
        <taxon>Euphorinae</taxon>
        <taxon>Microctonus</taxon>
    </lineage>
</organism>
<evidence type="ECO:0000313" key="5">
    <source>
        <dbReference type="EMBL" id="KAK0169799.1"/>
    </source>
</evidence>
<feature type="compositionally biased region" description="Polar residues" evidence="3">
    <location>
        <begin position="1624"/>
        <end position="1633"/>
    </location>
</feature>
<feature type="compositionally biased region" description="Basic and acidic residues" evidence="3">
    <location>
        <begin position="1494"/>
        <end position="1507"/>
    </location>
</feature>
<dbReference type="Pfam" id="PF01936">
    <property type="entry name" value="NYN"/>
    <property type="match status" value="1"/>
</dbReference>
<keyword evidence="2" id="KW-0694">RNA-binding</keyword>
<feature type="region of interest" description="Disordered" evidence="3">
    <location>
        <begin position="1604"/>
        <end position="1633"/>
    </location>
</feature>
<feature type="domain" description="HTH OST-type" evidence="4">
    <location>
        <begin position="999"/>
        <end position="1077"/>
    </location>
</feature>
<reference evidence="5" key="1">
    <citation type="journal article" date="2023" name="bioRxiv">
        <title>Scaffold-level genome assemblies of two parasitoid biocontrol wasps reveal the parthenogenesis mechanism and an associated novel virus.</title>
        <authorList>
            <person name="Inwood S."/>
            <person name="Skelly J."/>
            <person name="Guhlin J."/>
            <person name="Harrop T."/>
            <person name="Goldson S."/>
            <person name="Dearden P."/>
        </authorList>
    </citation>
    <scope>NUCLEOTIDE SEQUENCE</scope>
    <source>
        <strain evidence="5">Irish</strain>
        <tissue evidence="5">Whole body</tissue>
    </source>
</reference>
<keyword evidence="6" id="KW-1185">Reference proteome</keyword>
<dbReference type="PANTHER" id="PTHR14379:SF3">
    <property type="entry name" value="MEIOSIS REGULATOR AND MRNA STABILITY FACTOR 1"/>
    <property type="match status" value="1"/>
</dbReference>
<dbReference type="GO" id="GO:0003723">
    <property type="term" value="F:RNA binding"/>
    <property type="evidence" value="ECO:0007669"/>
    <property type="project" value="UniProtKB-KW"/>
</dbReference>